<proteinExistence type="predicted"/>
<evidence type="ECO:0008006" key="4">
    <source>
        <dbReference type="Google" id="ProtNLM"/>
    </source>
</evidence>
<gene>
    <name evidence="2" type="ORF">Osc7112_2409</name>
</gene>
<keyword evidence="1" id="KW-0812">Transmembrane</keyword>
<dbReference type="HOGENOM" id="CLU_125508_0_0_3"/>
<dbReference type="EMBL" id="CP003614">
    <property type="protein sequence ID" value="AFZ06851.1"/>
    <property type="molecule type" value="Genomic_DNA"/>
</dbReference>
<reference evidence="2 3" key="1">
    <citation type="submission" date="2012-05" db="EMBL/GenBank/DDBJ databases">
        <title>Finished chromosome of genome of Oscillatoria sp. PCC 7112.</title>
        <authorList>
            <consortium name="US DOE Joint Genome Institute"/>
            <person name="Gugger M."/>
            <person name="Coursin T."/>
            <person name="Rippka R."/>
            <person name="Tandeau De Marsac N."/>
            <person name="Huntemann M."/>
            <person name="Wei C.-L."/>
            <person name="Han J."/>
            <person name="Detter J.C."/>
            <person name="Han C."/>
            <person name="Tapia R."/>
            <person name="Davenport K."/>
            <person name="Daligault H."/>
            <person name="Erkkila T."/>
            <person name="Gu W."/>
            <person name="Munk A.C.C."/>
            <person name="Teshima H."/>
            <person name="Xu Y."/>
            <person name="Chain P."/>
            <person name="Chen A."/>
            <person name="Krypides N."/>
            <person name="Mavromatis K."/>
            <person name="Markowitz V."/>
            <person name="Szeto E."/>
            <person name="Ivanova N."/>
            <person name="Mikhailova N."/>
            <person name="Ovchinnikova G."/>
            <person name="Pagani I."/>
            <person name="Pati A."/>
            <person name="Goodwin L."/>
            <person name="Peters L."/>
            <person name="Pitluck S."/>
            <person name="Woyke T."/>
            <person name="Kerfeld C."/>
        </authorList>
    </citation>
    <scope>NUCLEOTIDE SEQUENCE [LARGE SCALE GENOMIC DNA]</scope>
    <source>
        <strain evidence="2 3">PCC 7112</strain>
    </source>
</reference>
<organism evidence="2 3">
    <name type="scientific">Phormidium nigroviride PCC 7112</name>
    <dbReference type="NCBI Taxonomy" id="179408"/>
    <lineage>
        <taxon>Bacteria</taxon>
        <taxon>Bacillati</taxon>
        <taxon>Cyanobacteriota</taxon>
        <taxon>Cyanophyceae</taxon>
        <taxon>Oscillatoriophycideae</taxon>
        <taxon>Oscillatoriales</taxon>
        <taxon>Oscillatoriaceae</taxon>
        <taxon>Phormidium</taxon>
    </lineage>
</organism>
<keyword evidence="1" id="KW-1133">Transmembrane helix</keyword>
<name>K9VFW9_9CYAN</name>
<keyword evidence="3" id="KW-1185">Reference proteome</keyword>
<dbReference type="OrthoDB" id="467942at2"/>
<evidence type="ECO:0000313" key="2">
    <source>
        <dbReference type="EMBL" id="AFZ06851.1"/>
    </source>
</evidence>
<dbReference type="KEGG" id="oni:Osc7112_2409"/>
<evidence type="ECO:0000313" key="3">
    <source>
        <dbReference type="Proteomes" id="UP000010478"/>
    </source>
</evidence>
<sequence>MSNFLRRLKLLPWREMLQIAALVNSIVIGLELFLAWGFTQSRPIRNGVTLLYGSSLGILIPFAAAVGMGALAVYFLEYWQQQFLLNRISLWVLVLCVLLGLVLKSFLPIPALLASLSEAALIGVTVGVFWKGRPYWR</sequence>
<dbReference type="AlphaFoldDB" id="K9VFW9"/>
<feature type="transmembrane region" description="Helical" evidence="1">
    <location>
        <begin position="21"/>
        <end position="38"/>
    </location>
</feature>
<keyword evidence="1" id="KW-0472">Membrane</keyword>
<feature type="transmembrane region" description="Helical" evidence="1">
    <location>
        <begin position="50"/>
        <end position="76"/>
    </location>
</feature>
<protein>
    <recommendedName>
        <fullName evidence="4">Peptide chain release factor 1</fullName>
    </recommendedName>
</protein>
<accession>K9VFW9</accession>
<feature type="transmembrane region" description="Helical" evidence="1">
    <location>
        <begin position="112"/>
        <end position="130"/>
    </location>
</feature>
<dbReference type="eggNOG" id="ENOG5032WJF">
    <property type="taxonomic scope" value="Bacteria"/>
</dbReference>
<dbReference type="Proteomes" id="UP000010478">
    <property type="component" value="Chromosome"/>
</dbReference>
<evidence type="ECO:0000256" key="1">
    <source>
        <dbReference type="SAM" id="Phobius"/>
    </source>
</evidence>
<dbReference type="RefSeq" id="WP_015176145.1">
    <property type="nucleotide sequence ID" value="NC_019729.1"/>
</dbReference>
<feature type="transmembrane region" description="Helical" evidence="1">
    <location>
        <begin position="88"/>
        <end position="106"/>
    </location>
</feature>